<evidence type="ECO:0000256" key="1">
    <source>
        <dbReference type="ARBA" id="ARBA00022729"/>
    </source>
</evidence>
<feature type="coiled-coil region" evidence="2">
    <location>
        <begin position="178"/>
        <end position="251"/>
    </location>
</feature>
<sequence>MKKFNLTFLKSAIFSVVILLILPIVFSGNIEFANASKESELQDEINRLEKKLEDAKNQVSSLSREINIIESNIELKNIQIRQANYQIQQKEEELSILQEDIGLLEVRLDRLDETIDYHSELLGKRIKQEYISKQYTLFEMLVSSKDISEFMSRVKYIQKVEAEDKELLKKMNSTKGNYETKQDLLEEKKSQVVAIKQEIENQKKQTESLRVALEQQKYAKDSLLRVTQNNEKKYANLLDDAKKELSQIQAAASVVVRTGTAFDVKKGEVIGTMGNSGFSSGAHLHFGVYNYSVEDFQSKERWNWYYSNYVDPLKMLASKTVKWDTGCYRDPKGDVKSGGGSWDWPMASVRITQNYGSSTCYNWMYGNKPHPALDIVGIGDISVRAVADGVAYSCRNCLKDGGNGVFVFHDGDKMTVYWHLR</sequence>
<dbReference type="InterPro" id="IPR057309">
    <property type="entry name" value="PcsB_CC"/>
</dbReference>
<feature type="domain" description="Peptidoglycan hydrolase PcsB coiled-coil" evidence="4">
    <location>
        <begin position="110"/>
        <end position="181"/>
    </location>
</feature>
<keyword evidence="2" id="KW-0175">Coiled coil</keyword>
<evidence type="ECO:0000313" key="5">
    <source>
        <dbReference type="EMBL" id="PJA40344.1"/>
    </source>
</evidence>
<dbReference type="PANTHER" id="PTHR21666:SF270">
    <property type="entry name" value="MUREIN HYDROLASE ACTIVATOR ENVC"/>
    <property type="match status" value="1"/>
</dbReference>
<gene>
    <name evidence="5" type="ORF">CO178_02370</name>
</gene>
<dbReference type="AlphaFoldDB" id="A0A2M7X2E5"/>
<feature type="coiled-coil region" evidence="2">
    <location>
        <begin position="34"/>
        <end position="114"/>
    </location>
</feature>
<dbReference type="EMBL" id="PFWY01000103">
    <property type="protein sequence ID" value="PJA40344.1"/>
    <property type="molecule type" value="Genomic_DNA"/>
</dbReference>
<organism evidence="5 6">
    <name type="scientific">candidate division WWE3 bacterium CG_4_9_14_3_um_filter_34_6</name>
    <dbReference type="NCBI Taxonomy" id="1975079"/>
    <lineage>
        <taxon>Bacteria</taxon>
        <taxon>Katanobacteria</taxon>
    </lineage>
</organism>
<comment type="caution">
    <text evidence="5">The sequence shown here is derived from an EMBL/GenBank/DDBJ whole genome shotgun (WGS) entry which is preliminary data.</text>
</comment>
<evidence type="ECO:0000259" key="3">
    <source>
        <dbReference type="Pfam" id="PF01551"/>
    </source>
</evidence>
<name>A0A2M7X2E5_UNCKA</name>
<dbReference type="InterPro" id="IPR050570">
    <property type="entry name" value="Cell_wall_metabolism_enzyme"/>
</dbReference>
<evidence type="ECO:0000259" key="4">
    <source>
        <dbReference type="Pfam" id="PF24568"/>
    </source>
</evidence>
<evidence type="ECO:0000313" key="6">
    <source>
        <dbReference type="Proteomes" id="UP000230683"/>
    </source>
</evidence>
<evidence type="ECO:0000256" key="2">
    <source>
        <dbReference type="SAM" id="Coils"/>
    </source>
</evidence>
<keyword evidence="1" id="KW-0732">Signal</keyword>
<dbReference type="Proteomes" id="UP000230683">
    <property type="component" value="Unassembled WGS sequence"/>
</dbReference>
<proteinExistence type="predicted"/>
<dbReference type="CDD" id="cd12797">
    <property type="entry name" value="M23_peptidase"/>
    <property type="match status" value="2"/>
</dbReference>
<dbReference type="GO" id="GO:0004222">
    <property type="term" value="F:metalloendopeptidase activity"/>
    <property type="evidence" value="ECO:0007669"/>
    <property type="project" value="TreeGrafter"/>
</dbReference>
<dbReference type="InterPro" id="IPR016047">
    <property type="entry name" value="M23ase_b-sheet_dom"/>
</dbReference>
<dbReference type="PANTHER" id="PTHR21666">
    <property type="entry name" value="PEPTIDASE-RELATED"/>
    <property type="match status" value="1"/>
</dbReference>
<dbReference type="Pfam" id="PF24568">
    <property type="entry name" value="CC_PcsB"/>
    <property type="match status" value="1"/>
</dbReference>
<accession>A0A2M7X2E5</accession>
<reference evidence="6" key="1">
    <citation type="submission" date="2017-09" db="EMBL/GenBank/DDBJ databases">
        <title>Depth-based differentiation of microbial function through sediment-hosted aquifers and enrichment of novel symbionts in the deep terrestrial subsurface.</title>
        <authorList>
            <person name="Probst A.J."/>
            <person name="Ladd B."/>
            <person name="Jarett J.K."/>
            <person name="Geller-Mcgrath D.E."/>
            <person name="Sieber C.M.K."/>
            <person name="Emerson J.B."/>
            <person name="Anantharaman K."/>
            <person name="Thomas B.C."/>
            <person name="Malmstrom R."/>
            <person name="Stieglmeier M."/>
            <person name="Klingl A."/>
            <person name="Woyke T."/>
            <person name="Ryan C.M."/>
            <person name="Banfield J.F."/>
        </authorList>
    </citation>
    <scope>NUCLEOTIDE SEQUENCE [LARGE SCALE GENOMIC DNA]</scope>
</reference>
<protein>
    <submittedName>
        <fullName evidence="5">Uncharacterized protein</fullName>
    </submittedName>
</protein>
<dbReference type="SUPFAM" id="SSF51261">
    <property type="entry name" value="Duplicated hybrid motif"/>
    <property type="match status" value="2"/>
</dbReference>
<dbReference type="Pfam" id="PF01551">
    <property type="entry name" value="Peptidase_M23"/>
    <property type="match status" value="1"/>
</dbReference>
<dbReference type="InterPro" id="IPR011055">
    <property type="entry name" value="Dup_hybrid_motif"/>
</dbReference>
<feature type="domain" description="M23ase beta-sheet core" evidence="3">
    <location>
        <begin position="250"/>
        <end position="291"/>
    </location>
</feature>
<dbReference type="Gene3D" id="2.70.70.10">
    <property type="entry name" value="Glucose Permease (Domain IIA)"/>
    <property type="match status" value="1"/>
</dbReference>
<dbReference type="Gene3D" id="6.10.250.3150">
    <property type="match status" value="1"/>
</dbReference>